<evidence type="ECO:0000256" key="1">
    <source>
        <dbReference type="SAM" id="Coils"/>
    </source>
</evidence>
<name>A0A2G8RD39_9RHOB</name>
<sequence>MGHGRDDTGDSAAVFAVKVEMLEQQLERERGTVEDLRRRLDRAEGRVFALSAPSPARGQQRGPQRRLWERVRGLWE</sequence>
<dbReference type="AlphaFoldDB" id="A0A2G8RD39"/>
<reference evidence="2 3" key="1">
    <citation type="submission" date="2013-09" db="EMBL/GenBank/DDBJ databases">
        <title>Genome sequencing of Phaeobacter antarcticus sp. nov. SM1211.</title>
        <authorList>
            <person name="Zhang X.-Y."/>
            <person name="Liu C."/>
            <person name="Chen X.-L."/>
            <person name="Xie B.-B."/>
            <person name="Qin Q.-L."/>
            <person name="Rong J.-C."/>
            <person name="Zhang Y.-Z."/>
        </authorList>
    </citation>
    <scope>NUCLEOTIDE SEQUENCE [LARGE SCALE GENOMIC DNA]</scope>
    <source>
        <strain evidence="2 3">SM1211</strain>
    </source>
</reference>
<evidence type="ECO:0000313" key="2">
    <source>
        <dbReference type="EMBL" id="PIL19457.1"/>
    </source>
</evidence>
<accession>A0A2G8RD39</accession>
<protein>
    <submittedName>
        <fullName evidence="2">Uncharacterized protein</fullName>
    </submittedName>
</protein>
<gene>
    <name evidence="2" type="ORF">P775_15065</name>
</gene>
<evidence type="ECO:0000313" key="3">
    <source>
        <dbReference type="Proteomes" id="UP000231259"/>
    </source>
</evidence>
<comment type="caution">
    <text evidence="2">The sequence shown here is derived from an EMBL/GenBank/DDBJ whole genome shotgun (WGS) entry which is preliminary data.</text>
</comment>
<dbReference type="Proteomes" id="UP000231259">
    <property type="component" value="Unassembled WGS sequence"/>
</dbReference>
<dbReference type="EMBL" id="AWWI01000100">
    <property type="protein sequence ID" value="PIL19457.1"/>
    <property type="molecule type" value="Genomic_DNA"/>
</dbReference>
<organism evidence="2 3">
    <name type="scientific">Puniceibacterium antarcticum</name>
    <dbReference type="NCBI Taxonomy" id="1206336"/>
    <lineage>
        <taxon>Bacteria</taxon>
        <taxon>Pseudomonadati</taxon>
        <taxon>Pseudomonadota</taxon>
        <taxon>Alphaproteobacteria</taxon>
        <taxon>Rhodobacterales</taxon>
        <taxon>Paracoccaceae</taxon>
        <taxon>Puniceibacterium</taxon>
    </lineage>
</organism>
<feature type="coiled-coil region" evidence="1">
    <location>
        <begin position="19"/>
        <end position="46"/>
    </location>
</feature>
<proteinExistence type="predicted"/>
<keyword evidence="3" id="KW-1185">Reference proteome</keyword>
<keyword evidence="1" id="KW-0175">Coiled coil</keyword>